<keyword evidence="7" id="KW-0998">Cell outer membrane</keyword>
<dbReference type="Pfam" id="PF02321">
    <property type="entry name" value="OEP"/>
    <property type="match status" value="1"/>
</dbReference>
<sequence>MENQTAAKKSTAMKMNPTQHLRKMFLRLLPLLLFALNGTVAAQPLDSLRQLLRENNPELQSLAYEYRANLSVGRQMSQLPDLEIGTMVSVMPVETRLGPQEARFGVTQMLPWPGTLAAMSALADAQAQPVLEEAAAVQLDLLYQLETNYFEVLAAEAKIEVLDTTLQLYGSLRRLALSRVESSRGSSVDVYRAELQLTAAERRIQELRAEQALAWTMIEELVNRELPREPYPVDPPLVRPLPAAAELEGHPLLRIFRLQEEISRRAIELNDLEARPDFSIGMDYVAVGKRMDMRPNGNGRDAIMPRVMVSVPLSGGKYRAKRDEEQFRLQSIASRREAVTRQLTAALERAEIARLDATARLDFLADQIATLGAILQIARSEYANSQRPFDELLEVQDQLIEYRLEAIEAQRTLLIQAATVDRYLPRR</sequence>
<comment type="subcellular location">
    <subcellularLocation>
        <location evidence="1">Cell outer membrane</location>
    </subcellularLocation>
</comment>
<gene>
    <name evidence="8" type="ORF">E4021_08630</name>
</gene>
<name>A0A4V3XL68_9BACT</name>
<evidence type="ECO:0000313" key="9">
    <source>
        <dbReference type="Proteomes" id="UP000308528"/>
    </source>
</evidence>
<protein>
    <submittedName>
        <fullName evidence="8">TolC family protein</fullName>
    </submittedName>
</protein>
<proteinExistence type="inferred from homology"/>
<keyword evidence="9" id="KW-1185">Reference proteome</keyword>
<accession>A0A4V3XL68</accession>
<evidence type="ECO:0000313" key="8">
    <source>
        <dbReference type="EMBL" id="THH39673.1"/>
    </source>
</evidence>
<dbReference type="GO" id="GO:0009279">
    <property type="term" value="C:cell outer membrane"/>
    <property type="evidence" value="ECO:0007669"/>
    <property type="project" value="UniProtKB-SubCell"/>
</dbReference>
<keyword evidence="4" id="KW-1134">Transmembrane beta strand</keyword>
<organism evidence="8 9">
    <name type="scientific">Neolewinella litorea</name>
    <dbReference type="NCBI Taxonomy" id="2562452"/>
    <lineage>
        <taxon>Bacteria</taxon>
        <taxon>Pseudomonadati</taxon>
        <taxon>Bacteroidota</taxon>
        <taxon>Saprospiria</taxon>
        <taxon>Saprospirales</taxon>
        <taxon>Lewinellaceae</taxon>
        <taxon>Neolewinella</taxon>
    </lineage>
</organism>
<dbReference type="EMBL" id="SRSF01000003">
    <property type="protein sequence ID" value="THH39673.1"/>
    <property type="molecule type" value="Genomic_DNA"/>
</dbReference>
<dbReference type="Gene3D" id="1.20.1600.10">
    <property type="entry name" value="Outer membrane efflux proteins (OEP)"/>
    <property type="match status" value="1"/>
</dbReference>
<keyword evidence="3" id="KW-0813">Transport</keyword>
<evidence type="ECO:0000256" key="5">
    <source>
        <dbReference type="ARBA" id="ARBA00022692"/>
    </source>
</evidence>
<evidence type="ECO:0000256" key="2">
    <source>
        <dbReference type="ARBA" id="ARBA00007613"/>
    </source>
</evidence>
<dbReference type="Proteomes" id="UP000308528">
    <property type="component" value="Unassembled WGS sequence"/>
</dbReference>
<comment type="caution">
    <text evidence="8">The sequence shown here is derived from an EMBL/GenBank/DDBJ whole genome shotgun (WGS) entry which is preliminary data.</text>
</comment>
<keyword evidence="6" id="KW-0472">Membrane</keyword>
<dbReference type="GO" id="GO:0015288">
    <property type="term" value="F:porin activity"/>
    <property type="evidence" value="ECO:0007669"/>
    <property type="project" value="TreeGrafter"/>
</dbReference>
<dbReference type="PANTHER" id="PTHR30026">
    <property type="entry name" value="OUTER MEMBRANE PROTEIN TOLC"/>
    <property type="match status" value="1"/>
</dbReference>
<dbReference type="OrthoDB" id="1680428at2"/>
<evidence type="ECO:0000256" key="6">
    <source>
        <dbReference type="ARBA" id="ARBA00023136"/>
    </source>
</evidence>
<comment type="similarity">
    <text evidence="2">Belongs to the outer membrane factor (OMF) (TC 1.B.17) family.</text>
</comment>
<evidence type="ECO:0000256" key="4">
    <source>
        <dbReference type="ARBA" id="ARBA00022452"/>
    </source>
</evidence>
<keyword evidence="5" id="KW-0812">Transmembrane</keyword>
<dbReference type="SUPFAM" id="SSF56954">
    <property type="entry name" value="Outer membrane efflux proteins (OEP)"/>
    <property type="match status" value="1"/>
</dbReference>
<dbReference type="GO" id="GO:1990281">
    <property type="term" value="C:efflux pump complex"/>
    <property type="evidence" value="ECO:0007669"/>
    <property type="project" value="TreeGrafter"/>
</dbReference>
<dbReference type="InterPro" id="IPR003423">
    <property type="entry name" value="OMP_efflux"/>
</dbReference>
<dbReference type="GO" id="GO:0015562">
    <property type="term" value="F:efflux transmembrane transporter activity"/>
    <property type="evidence" value="ECO:0007669"/>
    <property type="project" value="InterPro"/>
</dbReference>
<dbReference type="InterPro" id="IPR051906">
    <property type="entry name" value="TolC-like"/>
</dbReference>
<dbReference type="PANTHER" id="PTHR30026:SF20">
    <property type="entry name" value="OUTER MEMBRANE PROTEIN TOLC"/>
    <property type="match status" value="1"/>
</dbReference>
<reference evidence="8 9" key="1">
    <citation type="submission" date="2019-04" db="EMBL/GenBank/DDBJ databases">
        <title>Lewinella litorea sp. nov., isolated from a marine sand.</title>
        <authorList>
            <person name="Yoon J.-H."/>
        </authorList>
    </citation>
    <scope>NUCLEOTIDE SEQUENCE [LARGE SCALE GENOMIC DNA]</scope>
    <source>
        <strain evidence="8 9">HSMS-39</strain>
    </source>
</reference>
<dbReference type="AlphaFoldDB" id="A0A4V3XL68"/>
<evidence type="ECO:0000256" key="7">
    <source>
        <dbReference type="ARBA" id="ARBA00023237"/>
    </source>
</evidence>
<evidence type="ECO:0000256" key="1">
    <source>
        <dbReference type="ARBA" id="ARBA00004442"/>
    </source>
</evidence>
<evidence type="ECO:0000256" key="3">
    <source>
        <dbReference type="ARBA" id="ARBA00022448"/>
    </source>
</evidence>